<name>A0A9P6GRD7_9PLEO</name>
<evidence type="ECO:0000256" key="1">
    <source>
        <dbReference type="SAM" id="MobiDB-lite"/>
    </source>
</evidence>
<organism evidence="2 3">
    <name type="scientific">Paraphaeosphaeria minitans</name>
    <dbReference type="NCBI Taxonomy" id="565426"/>
    <lineage>
        <taxon>Eukaryota</taxon>
        <taxon>Fungi</taxon>
        <taxon>Dikarya</taxon>
        <taxon>Ascomycota</taxon>
        <taxon>Pezizomycotina</taxon>
        <taxon>Dothideomycetes</taxon>
        <taxon>Pleosporomycetidae</taxon>
        <taxon>Pleosporales</taxon>
        <taxon>Massarineae</taxon>
        <taxon>Didymosphaeriaceae</taxon>
        <taxon>Paraphaeosphaeria</taxon>
    </lineage>
</organism>
<proteinExistence type="predicted"/>
<comment type="caution">
    <text evidence="2">The sequence shown here is derived from an EMBL/GenBank/DDBJ whole genome shotgun (WGS) entry which is preliminary data.</text>
</comment>
<protein>
    <submittedName>
        <fullName evidence="2">Uncharacterized protein</fullName>
    </submittedName>
</protein>
<evidence type="ECO:0000313" key="2">
    <source>
        <dbReference type="EMBL" id="KAF9740477.1"/>
    </source>
</evidence>
<dbReference type="Proteomes" id="UP000756921">
    <property type="component" value="Unassembled WGS sequence"/>
</dbReference>
<dbReference type="EMBL" id="WJXW01000001">
    <property type="protein sequence ID" value="KAF9740477.1"/>
    <property type="molecule type" value="Genomic_DNA"/>
</dbReference>
<dbReference type="AlphaFoldDB" id="A0A9P6GRD7"/>
<reference evidence="2" key="1">
    <citation type="journal article" date="2020" name="Mol. Plant Microbe Interact.">
        <title>Genome Sequence of the Biocontrol Agent Coniothyrium minitans strain Conio (IMI 134523).</title>
        <authorList>
            <person name="Patel D."/>
            <person name="Shittu T.A."/>
            <person name="Baroncelli R."/>
            <person name="Muthumeenakshi S."/>
            <person name="Osborne T.H."/>
            <person name="Janganan T.K."/>
            <person name="Sreenivasaprasad S."/>
        </authorList>
    </citation>
    <scope>NUCLEOTIDE SEQUENCE</scope>
    <source>
        <strain evidence="2">Conio</strain>
    </source>
</reference>
<feature type="compositionally biased region" description="Low complexity" evidence="1">
    <location>
        <begin position="84"/>
        <end position="95"/>
    </location>
</feature>
<feature type="region of interest" description="Disordered" evidence="1">
    <location>
        <begin position="84"/>
        <end position="108"/>
    </location>
</feature>
<evidence type="ECO:0000313" key="3">
    <source>
        <dbReference type="Proteomes" id="UP000756921"/>
    </source>
</evidence>
<sequence length="156" mass="17010">MPIHTHPPTITCGDSRALHVVARRPRTRIPLESNPCHVVRTLAFALALALARAPRICNAASRSTTQSSPSTYPPMKIRSLLAPCTTPSSTPPTSLVSESHGPRSHTLPRCRALRGPRFAACARPLAELGAWTRRLAQHRGYLRDGYLPERGRVVGV</sequence>
<accession>A0A9P6GRD7</accession>
<gene>
    <name evidence="2" type="ORF">PMIN01_00016</name>
</gene>
<keyword evidence="3" id="KW-1185">Reference proteome</keyword>